<dbReference type="Proteomes" id="UP000811609">
    <property type="component" value="Chromosome 11"/>
</dbReference>
<proteinExistence type="predicted"/>
<dbReference type="SUPFAM" id="SSF46689">
    <property type="entry name" value="Homeodomain-like"/>
    <property type="match status" value="1"/>
</dbReference>
<comment type="caution">
    <text evidence="8">The sequence shown here is derived from an EMBL/GenBank/DDBJ whole genome shotgun (WGS) entry which is preliminary data.</text>
</comment>
<name>A0A8T1P4B2_CARIL</name>
<feature type="domain" description="Myb-like" evidence="6">
    <location>
        <begin position="10"/>
        <end position="62"/>
    </location>
</feature>
<evidence type="ECO:0000313" key="10">
    <source>
        <dbReference type="Proteomes" id="UP000811609"/>
    </source>
</evidence>
<evidence type="ECO:0000256" key="3">
    <source>
        <dbReference type="ARBA" id="ARBA00023125"/>
    </source>
</evidence>
<gene>
    <name evidence="8" type="ORF">CIPAW_11G099700</name>
    <name evidence="9" type="ORF">I3842_11G099400</name>
</gene>
<comment type="subcellular location">
    <subcellularLocation>
        <location evidence="1">Nucleus</location>
    </subcellularLocation>
</comment>
<dbReference type="OrthoDB" id="2143914at2759"/>
<feature type="domain" description="HTH myb-type" evidence="7">
    <location>
        <begin position="10"/>
        <end position="66"/>
    </location>
</feature>
<feature type="region of interest" description="Disordered" evidence="5">
    <location>
        <begin position="116"/>
        <end position="146"/>
    </location>
</feature>
<dbReference type="PROSITE" id="PS50090">
    <property type="entry name" value="MYB_LIKE"/>
    <property type="match status" value="2"/>
</dbReference>
<keyword evidence="3" id="KW-0238">DNA-binding</keyword>
<dbReference type="FunFam" id="1.10.10.60:FF:000001">
    <property type="entry name" value="MYB-related transcription factor"/>
    <property type="match status" value="1"/>
</dbReference>
<dbReference type="InterPro" id="IPR009057">
    <property type="entry name" value="Homeodomain-like_sf"/>
</dbReference>
<evidence type="ECO:0000313" key="8">
    <source>
        <dbReference type="EMBL" id="KAG6636272.1"/>
    </source>
</evidence>
<evidence type="ECO:0000259" key="6">
    <source>
        <dbReference type="PROSITE" id="PS50090"/>
    </source>
</evidence>
<evidence type="ECO:0000256" key="2">
    <source>
        <dbReference type="ARBA" id="ARBA00022737"/>
    </source>
</evidence>
<dbReference type="InterPro" id="IPR001005">
    <property type="entry name" value="SANT/Myb"/>
</dbReference>
<feature type="region of interest" description="Disordered" evidence="5">
    <location>
        <begin position="326"/>
        <end position="346"/>
    </location>
</feature>
<keyword evidence="4" id="KW-0539">Nucleus</keyword>
<protein>
    <submittedName>
        <fullName evidence="8">Uncharacterized protein</fullName>
    </submittedName>
</protein>
<dbReference type="Pfam" id="PF00249">
    <property type="entry name" value="Myb_DNA-binding"/>
    <property type="match status" value="2"/>
</dbReference>
<dbReference type="CDD" id="cd00167">
    <property type="entry name" value="SANT"/>
    <property type="match status" value="2"/>
</dbReference>
<dbReference type="InterPro" id="IPR015495">
    <property type="entry name" value="Myb_TF_plants"/>
</dbReference>
<dbReference type="EMBL" id="CM031835">
    <property type="protein sequence ID" value="KAG6687935.1"/>
    <property type="molecule type" value="Genomic_DNA"/>
</dbReference>
<dbReference type="PANTHER" id="PTHR47999:SF80">
    <property type="entry name" value="MYB-RELATED PROTEIN MYB4-LIKE"/>
    <property type="match status" value="1"/>
</dbReference>
<dbReference type="PROSITE" id="PS51294">
    <property type="entry name" value="HTH_MYB"/>
    <property type="match status" value="2"/>
</dbReference>
<evidence type="ECO:0000313" key="9">
    <source>
        <dbReference type="EMBL" id="KAG6687935.1"/>
    </source>
</evidence>
<dbReference type="Gene3D" id="1.10.10.60">
    <property type="entry name" value="Homeodomain-like"/>
    <property type="match status" value="2"/>
</dbReference>
<evidence type="ECO:0000256" key="5">
    <source>
        <dbReference type="SAM" id="MobiDB-lite"/>
    </source>
</evidence>
<evidence type="ECO:0000256" key="1">
    <source>
        <dbReference type="ARBA" id="ARBA00004123"/>
    </source>
</evidence>
<dbReference type="AlphaFoldDB" id="A0A8T1P4B2"/>
<dbReference type="InterPro" id="IPR017930">
    <property type="entry name" value="Myb_dom"/>
</dbReference>
<reference evidence="9" key="2">
    <citation type="submission" date="2021-01" db="EMBL/GenBank/DDBJ databases">
        <authorList>
            <person name="Lovell J.T."/>
            <person name="Bentley N."/>
            <person name="Bhattarai G."/>
            <person name="Jenkins J.W."/>
            <person name="Sreedasyam A."/>
            <person name="Alarcon Y."/>
            <person name="Bock C."/>
            <person name="Boston L."/>
            <person name="Carlson J."/>
            <person name="Cervantes K."/>
            <person name="Clermont K."/>
            <person name="Krom N."/>
            <person name="Kubenka K."/>
            <person name="Mamidi S."/>
            <person name="Mattison C."/>
            <person name="Monteros M."/>
            <person name="Pisani C."/>
            <person name="Plott C."/>
            <person name="Rajasekar S."/>
            <person name="Rhein H.S."/>
            <person name="Rohla C."/>
            <person name="Song M."/>
            <person name="Hilaire R.S."/>
            <person name="Shu S."/>
            <person name="Wells L."/>
            <person name="Wang X."/>
            <person name="Webber J."/>
            <person name="Heerema R.J."/>
            <person name="Klein P."/>
            <person name="Conner P."/>
            <person name="Grauke L."/>
            <person name="Grimwood J."/>
            <person name="Schmutz J."/>
            <person name="Randall J.J."/>
        </authorList>
    </citation>
    <scope>NUCLEOTIDE SEQUENCE</scope>
    <source>
        <tissue evidence="9">Leaf</tissue>
    </source>
</reference>
<evidence type="ECO:0000259" key="7">
    <source>
        <dbReference type="PROSITE" id="PS51294"/>
    </source>
</evidence>
<accession>A0A8T1P4B2</accession>
<dbReference type="EMBL" id="CM031819">
    <property type="protein sequence ID" value="KAG6636272.1"/>
    <property type="molecule type" value="Genomic_DNA"/>
</dbReference>
<reference evidence="8" key="1">
    <citation type="submission" date="2020-12" db="EMBL/GenBank/DDBJ databases">
        <title>WGS assembly of Carya illinoinensis cv. Pawnee.</title>
        <authorList>
            <person name="Platts A."/>
            <person name="Shu S."/>
            <person name="Wright S."/>
            <person name="Barry K."/>
            <person name="Edger P."/>
            <person name="Pires J.C."/>
            <person name="Schmutz J."/>
        </authorList>
    </citation>
    <scope>NUCLEOTIDE SEQUENCE</scope>
    <source>
        <tissue evidence="8">Leaf</tissue>
    </source>
</reference>
<dbReference type="SMART" id="SM00717">
    <property type="entry name" value="SANT"/>
    <property type="match status" value="2"/>
</dbReference>
<dbReference type="PANTHER" id="PTHR47999">
    <property type="entry name" value="TRANSCRIPTION FACTOR MYB8-RELATED-RELATED"/>
    <property type="match status" value="1"/>
</dbReference>
<dbReference type="Proteomes" id="UP000811246">
    <property type="component" value="Chromosome 11"/>
</dbReference>
<keyword evidence="10" id="KW-1185">Reference proteome</keyword>
<feature type="compositionally biased region" description="Polar residues" evidence="5">
    <location>
        <begin position="131"/>
        <end position="144"/>
    </location>
</feature>
<feature type="domain" description="Myb-like" evidence="6">
    <location>
        <begin position="63"/>
        <end position="113"/>
    </location>
</feature>
<sequence length="346" mass="38868">MGRSPCCSKDQSLNRGTWTATEDKILKEHIKMHGEGKWRNLPKKAGLNRCGKSCRLRWLNYLRPGIKRGNITNDEEELIIRLHKLLGNRWSLIAGRLPGRTDNEIKNYWNTKIGKKVLLGHPNPTSKRRSSSSNQAQEKPNPTEASAIVELPKADTGASCTVIRTKATRCTKVTLMSTSGPQEPRHHHQEQQLNSKPIVVEGPSIVHDENHDTVDFSNYTLEENNPSNFTIDCEIDKSFLSEFLINPDFLEMSCFEKTNNNKGGSITNITTCNKDHSSPTSIDHALLVSQETKLHGSEDCQLMAPPTEADQYLDWLFVSEDTLLGSEENSDDQSNPTLSAPKDRCF</sequence>
<dbReference type="GO" id="GO:0005634">
    <property type="term" value="C:nucleus"/>
    <property type="evidence" value="ECO:0007669"/>
    <property type="project" value="UniProtKB-SubCell"/>
</dbReference>
<feature type="domain" description="HTH myb-type" evidence="7">
    <location>
        <begin position="67"/>
        <end position="117"/>
    </location>
</feature>
<keyword evidence="2" id="KW-0677">Repeat</keyword>
<dbReference type="GO" id="GO:0003677">
    <property type="term" value="F:DNA binding"/>
    <property type="evidence" value="ECO:0007669"/>
    <property type="project" value="UniProtKB-KW"/>
</dbReference>
<organism evidence="8 10">
    <name type="scientific">Carya illinoinensis</name>
    <name type="common">Pecan</name>
    <dbReference type="NCBI Taxonomy" id="32201"/>
    <lineage>
        <taxon>Eukaryota</taxon>
        <taxon>Viridiplantae</taxon>
        <taxon>Streptophyta</taxon>
        <taxon>Embryophyta</taxon>
        <taxon>Tracheophyta</taxon>
        <taxon>Spermatophyta</taxon>
        <taxon>Magnoliopsida</taxon>
        <taxon>eudicotyledons</taxon>
        <taxon>Gunneridae</taxon>
        <taxon>Pentapetalae</taxon>
        <taxon>rosids</taxon>
        <taxon>fabids</taxon>
        <taxon>Fagales</taxon>
        <taxon>Juglandaceae</taxon>
        <taxon>Carya</taxon>
    </lineage>
</organism>
<evidence type="ECO:0000256" key="4">
    <source>
        <dbReference type="ARBA" id="ARBA00023242"/>
    </source>
</evidence>